<organism evidence="12 13">
    <name type="scientific">Candidatus Nomurabacteria bacterium RIFCSPHIGHO2_01_FULL_40_24b</name>
    <dbReference type="NCBI Taxonomy" id="1801739"/>
    <lineage>
        <taxon>Bacteria</taxon>
        <taxon>Candidatus Nomuraibacteriota</taxon>
    </lineage>
</organism>
<keyword evidence="7 10" id="KW-0215">Deoxyribonucleotide synthesis</keyword>
<evidence type="ECO:0000256" key="2">
    <source>
        <dbReference type="ARBA" id="ARBA00012274"/>
    </source>
</evidence>
<evidence type="ECO:0000313" key="13">
    <source>
        <dbReference type="Proteomes" id="UP000177370"/>
    </source>
</evidence>
<comment type="function">
    <text evidence="10">Provides the precursors necessary for DNA synthesis. Catalyzes the biosynthesis of deoxyribonucleotides from the corresponding ribonucleotides.</text>
</comment>
<dbReference type="SUPFAM" id="SSF51998">
    <property type="entry name" value="PFL-like glycyl radical enzymes"/>
    <property type="match status" value="1"/>
</dbReference>
<evidence type="ECO:0000256" key="4">
    <source>
        <dbReference type="ARBA" id="ARBA00022741"/>
    </source>
</evidence>
<reference evidence="12 13" key="1">
    <citation type="journal article" date="2016" name="Nat. Commun.">
        <title>Thousands of microbial genomes shed light on interconnected biogeochemical processes in an aquifer system.</title>
        <authorList>
            <person name="Anantharaman K."/>
            <person name="Brown C.T."/>
            <person name="Hug L.A."/>
            <person name="Sharon I."/>
            <person name="Castelle C.J."/>
            <person name="Probst A.J."/>
            <person name="Thomas B.C."/>
            <person name="Singh A."/>
            <person name="Wilkins M.J."/>
            <person name="Karaoz U."/>
            <person name="Brodie E.L."/>
            <person name="Williams K.H."/>
            <person name="Hubbard S.S."/>
            <person name="Banfield J.F."/>
        </authorList>
    </citation>
    <scope>NUCLEOTIDE SEQUENCE [LARGE SCALE GENOMIC DNA]</scope>
</reference>
<dbReference type="SUPFAM" id="SSF48168">
    <property type="entry name" value="R1 subunit of ribonucleotide reductase, N-terminal domain"/>
    <property type="match status" value="1"/>
</dbReference>
<evidence type="ECO:0000256" key="6">
    <source>
        <dbReference type="ARBA" id="ARBA00023002"/>
    </source>
</evidence>
<evidence type="ECO:0000256" key="5">
    <source>
        <dbReference type="ARBA" id="ARBA00022840"/>
    </source>
</evidence>
<gene>
    <name evidence="12" type="ORF">A2647_03475</name>
</gene>
<dbReference type="Proteomes" id="UP000177370">
    <property type="component" value="Unassembled WGS sequence"/>
</dbReference>
<dbReference type="InterPro" id="IPR000788">
    <property type="entry name" value="RNR_lg_C"/>
</dbReference>
<dbReference type="GO" id="GO:0009263">
    <property type="term" value="P:deoxyribonucleotide biosynthetic process"/>
    <property type="evidence" value="ECO:0007669"/>
    <property type="project" value="UniProtKB-KW"/>
</dbReference>
<evidence type="ECO:0000256" key="7">
    <source>
        <dbReference type="ARBA" id="ARBA00023116"/>
    </source>
</evidence>
<proteinExistence type="inferred from homology"/>
<dbReference type="PROSITE" id="PS00089">
    <property type="entry name" value="RIBORED_LARGE"/>
    <property type="match status" value="1"/>
</dbReference>
<dbReference type="AlphaFoldDB" id="A0A1F6V708"/>
<dbReference type="InterPro" id="IPR005144">
    <property type="entry name" value="ATP-cone_dom"/>
</dbReference>
<accession>A0A1F6V708</accession>
<dbReference type="GO" id="GO:0004748">
    <property type="term" value="F:ribonucleoside-diphosphate reductase activity, thioredoxin disulfide as acceptor"/>
    <property type="evidence" value="ECO:0007669"/>
    <property type="project" value="UniProtKB-EC"/>
</dbReference>
<dbReference type="PROSITE" id="PS51161">
    <property type="entry name" value="ATP_CONE"/>
    <property type="match status" value="1"/>
</dbReference>
<comment type="similarity">
    <text evidence="1 10">Belongs to the ribonucleoside diphosphate reductase large chain family.</text>
</comment>
<dbReference type="InterPro" id="IPR013346">
    <property type="entry name" value="NrdE_NrdA_C"/>
</dbReference>
<keyword evidence="5 9" id="KW-0067">ATP-binding</keyword>
<evidence type="ECO:0000256" key="10">
    <source>
        <dbReference type="RuleBase" id="RU003410"/>
    </source>
</evidence>
<dbReference type="PROSITE" id="PS00018">
    <property type="entry name" value="EF_HAND_1"/>
    <property type="match status" value="1"/>
</dbReference>
<evidence type="ECO:0000256" key="9">
    <source>
        <dbReference type="PROSITE-ProRule" id="PRU00492"/>
    </source>
</evidence>
<dbReference type="GO" id="GO:0005971">
    <property type="term" value="C:ribonucleoside-diphosphate reductase complex"/>
    <property type="evidence" value="ECO:0007669"/>
    <property type="project" value="TreeGrafter"/>
</dbReference>
<dbReference type="PRINTS" id="PR01183">
    <property type="entry name" value="RIBORDTASEM1"/>
</dbReference>
<dbReference type="InterPro" id="IPR008926">
    <property type="entry name" value="RNR_R1-su_N"/>
</dbReference>
<dbReference type="PANTHER" id="PTHR11573:SF6">
    <property type="entry name" value="RIBONUCLEOSIDE-DIPHOSPHATE REDUCTASE LARGE SUBUNIT"/>
    <property type="match status" value="1"/>
</dbReference>
<dbReference type="UniPathway" id="UPA00326"/>
<keyword evidence="4 9" id="KW-0547">Nucleotide-binding</keyword>
<sequence>MTLTITKRDGTKAPFNADRINKSIERACYGIQDPISKVIQIATETRLTLYDGITTEEMDAATINAALQNAQYGMEFDKIATRLLLKNIYKKVIGDYDNDESKVLTKEEFIKLHNTHFKEYVLNAVENKLLDSRMATTFDLDDLALSLRIENDELYKYSGLSTMQNRYLMKNENQAPLETPQYFWMRVAMGMSLNEEEPTMWAKKFYEKMSKLEYLSAGSSNIGAGTPHPKLSNCFLMEIQDDMEHIGKTVSDVLLLSKATGGIGLSVTKLRSEGSVLKSNNTLSSGPIPFMHIIDSAVRSVQRGGKKKGALCFYMENWHLNFQDFLDLKQNNGDDYRRTRTANTAVFISDEFMKRVLENDEWYLFDPNEVKDLNELVGKEFSKRYNEYVGLAKQGKMKMYNVIPARQQYKNILVSLETTSHPWLTWKDAINVRALNNNTGTIHCSNLCTEVTLPTDRGNVAVCNLVSINMARHIVNGQVDWHRLEESVRLATRQLDNLIDINELPIPEAKRADNENRAVGLGLMGFADSIEQLGYSYEDNEAYDFADQIFEFISYMAIDESANLAEERGTYNNFKGSGWSKGEVPIDTIKKLEADRERELTVKKESAKLLPLLDWDSVRRKVKRGIRNATLLAIAPNANIGLVAGTSPGIDPRFTQMFSRNKISGKYLEVNGNLMEALKAENLWERTRETILENHGDIESIAEIPDHIKKIYKTSFSVSPYAYVEVAARAQKWVDMGISRNMYLEVRDINEIMNIYTTAWDKGLKTTYYLHMKPRHSAEQSTTTVNKAEALGKRGFAVLRDKQQPVGEKKEGEIITSSPAPVSGIISMRIIENKVPETVTPTQNVSATISQISKAETTPELKIHISEDPQDALLCEGCQ</sequence>
<keyword evidence="6 10" id="KW-0560">Oxidoreductase</keyword>
<dbReference type="NCBIfam" id="TIGR02506">
    <property type="entry name" value="NrdE_NrdA"/>
    <property type="match status" value="1"/>
</dbReference>
<protein>
    <recommendedName>
        <fullName evidence="2 10">Ribonucleoside-diphosphate reductase</fullName>
        <ecNumber evidence="2 10">1.17.4.1</ecNumber>
    </recommendedName>
</protein>
<comment type="catalytic activity">
    <reaction evidence="8 10">
        <text>a 2'-deoxyribonucleoside 5'-diphosphate + [thioredoxin]-disulfide + H2O = a ribonucleoside 5'-diphosphate + [thioredoxin]-dithiol</text>
        <dbReference type="Rhea" id="RHEA:23252"/>
        <dbReference type="Rhea" id="RHEA-COMP:10698"/>
        <dbReference type="Rhea" id="RHEA-COMP:10700"/>
        <dbReference type="ChEBI" id="CHEBI:15377"/>
        <dbReference type="ChEBI" id="CHEBI:29950"/>
        <dbReference type="ChEBI" id="CHEBI:50058"/>
        <dbReference type="ChEBI" id="CHEBI:57930"/>
        <dbReference type="ChEBI" id="CHEBI:73316"/>
        <dbReference type="EC" id="1.17.4.1"/>
    </reaction>
</comment>
<dbReference type="PANTHER" id="PTHR11573">
    <property type="entry name" value="RIBONUCLEOSIDE-DIPHOSPHATE REDUCTASE LARGE CHAIN"/>
    <property type="match status" value="1"/>
</dbReference>
<keyword evidence="3" id="KW-0021">Allosteric enzyme</keyword>
<feature type="domain" description="ATP-cone" evidence="11">
    <location>
        <begin position="3"/>
        <end position="94"/>
    </location>
</feature>
<dbReference type="GO" id="GO:0005524">
    <property type="term" value="F:ATP binding"/>
    <property type="evidence" value="ECO:0007669"/>
    <property type="project" value="UniProtKB-UniRule"/>
</dbReference>
<dbReference type="EC" id="1.17.4.1" evidence="2 10"/>
<name>A0A1F6V708_9BACT</name>
<dbReference type="InterPro" id="IPR039718">
    <property type="entry name" value="Rrm1"/>
</dbReference>
<evidence type="ECO:0000256" key="1">
    <source>
        <dbReference type="ARBA" id="ARBA00010406"/>
    </source>
</evidence>
<dbReference type="Pfam" id="PF00317">
    <property type="entry name" value="Ribonuc_red_lgN"/>
    <property type="match status" value="1"/>
</dbReference>
<dbReference type="Pfam" id="PF02867">
    <property type="entry name" value="Ribonuc_red_lgC"/>
    <property type="match status" value="1"/>
</dbReference>
<dbReference type="NCBIfam" id="NF005101">
    <property type="entry name" value="PRK06539.1"/>
    <property type="match status" value="1"/>
</dbReference>
<evidence type="ECO:0000256" key="8">
    <source>
        <dbReference type="ARBA" id="ARBA00047754"/>
    </source>
</evidence>
<evidence type="ECO:0000256" key="3">
    <source>
        <dbReference type="ARBA" id="ARBA00022533"/>
    </source>
</evidence>
<dbReference type="Gene3D" id="3.20.70.20">
    <property type="match status" value="1"/>
</dbReference>
<evidence type="ECO:0000259" key="11">
    <source>
        <dbReference type="PROSITE" id="PS51161"/>
    </source>
</evidence>
<comment type="caution">
    <text evidence="12">The sequence shown here is derived from an EMBL/GenBank/DDBJ whole genome shotgun (WGS) entry which is preliminary data.</text>
</comment>
<dbReference type="InterPro" id="IPR018247">
    <property type="entry name" value="EF_Hand_1_Ca_BS"/>
</dbReference>
<dbReference type="EMBL" id="MFTP01000017">
    <property type="protein sequence ID" value="OGI65511.1"/>
    <property type="molecule type" value="Genomic_DNA"/>
</dbReference>
<dbReference type="Pfam" id="PF03477">
    <property type="entry name" value="ATP-cone"/>
    <property type="match status" value="1"/>
</dbReference>
<dbReference type="InterPro" id="IPR013509">
    <property type="entry name" value="RNR_lsu_N"/>
</dbReference>
<evidence type="ECO:0000313" key="12">
    <source>
        <dbReference type="EMBL" id="OGI65511.1"/>
    </source>
</evidence>